<organism evidence="1 2">
    <name type="scientific">Rhizophagus irregularis</name>
    <dbReference type="NCBI Taxonomy" id="588596"/>
    <lineage>
        <taxon>Eukaryota</taxon>
        <taxon>Fungi</taxon>
        <taxon>Fungi incertae sedis</taxon>
        <taxon>Mucoromycota</taxon>
        <taxon>Glomeromycotina</taxon>
        <taxon>Glomeromycetes</taxon>
        <taxon>Glomerales</taxon>
        <taxon>Glomeraceae</taxon>
        <taxon>Rhizophagus</taxon>
    </lineage>
</organism>
<dbReference type="OrthoDB" id="2304102at2759"/>
<evidence type="ECO:0000313" key="1">
    <source>
        <dbReference type="EMBL" id="CAB5375505.1"/>
    </source>
</evidence>
<dbReference type="VEuPathDB" id="FungiDB:RhiirFUN_026264"/>
<name>A0A915ZG64_9GLOM</name>
<comment type="caution">
    <text evidence="1">The sequence shown here is derived from an EMBL/GenBank/DDBJ whole genome shotgun (WGS) entry which is preliminary data.</text>
</comment>
<proteinExistence type="predicted"/>
<dbReference type="Proteomes" id="UP000684084">
    <property type="component" value="Unassembled WGS sequence"/>
</dbReference>
<sequence length="86" mass="9415">MSTGFGDMSTCHASGCFNVLSVHSTGCMRCPKHCSCTGDKDNINIEEVDRTKYANLNCCYNTVQNSSTGPGLLMIFNLPHRNHQKA</sequence>
<dbReference type="EMBL" id="CAGKOT010000034">
    <property type="protein sequence ID" value="CAB5375505.1"/>
    <property type="molecule type" value="Genomic_DNA"/>
</dbReference>
<accession>A0A915ZG64</accession>
<protein>
    <submittedName>
        <fullName evidence="1">Uncharacterized protein</fullName>
    </submittedName>
</protein>
<evidence type="ECO:0000313" key="2">
    <source>
        <dbReference type="Proteomes" id="UP000684084"/>
    </source>
</evidence>
<reference evidence="1" key="1">
    <citation type="submission" date="2020-05" db="EMBL/GenBank/DDBJ databases">
        <authorList>
            <person name="Rincon C."/>
            <person name="Sanders R I."/>
            <person name="Robbins C."/>
            <person name="Chaturvedi A."/>
        </authorList>
    </citation>
    <scope>NUCLEOTIDE SEQUENCE</scope>
    <source>
        <strain evidence="1">CHB12</strain>
    </source>
</reference>
<dbReference type="AlphaFoldDB" id="A0A915ZG64"/>
<gene>
    <name evidence="1" type="ORF">CHRIB12_LOCUS14910</name>
</gene>